<dbReference type="EMBL" id="JBHUEE010000006">
    <property type="protein sequence ID" value="MFD1718518.1"/>
    <property type="molecule type" value="Genomic_DNA"/>
</dbReference>
<feature type="compositionally biased region" description="Low complexity" evidence="4">
    <location>
        <begin position="26"/>
        <end position="41"/>
    </location>
</feature>
<evidence type="ECO:0000256" key="4">
    <source>
        <dbReference type="SAM" id="MobiDB-lite"/>
    </source>
</evidence>
<dbReference type="InterPro" id="IPR041468">
    <property type="entry name" value="HTH_ParB/Spo0J"/>
</dbReference>
<proteinExistence type="inferred from homology"/>
<dbReference type="SUPFAM" id="SSF109709">
    <property type="entry name" value="KorB DNA-binding domain-like"/>
    <property type="match status" value="1"/>
</dbReference>
<feature type="compositionally biased region" description="Low complexity" evidence="4">
    <location>
        <begin position="147"/>
        <end position="159"/>
    </location>
</feature>
<feature type="domain" description="ParB-like N-terminal" evidence="5">
    <location>
        <begin position="194"/>
        <end position="289"/>
    </location>
</feature>
<dbReference type="InterPro" id="IPR003115">
    <property type="entry name" value="ParB_N"/>
</dbReference>
<dbReference type="InterPro" id="IPR050336">
    <property type="entry name" value="Chromosome_partition/occlusion"/>
</dbReference>
<feature type="compositionally biased region" description="Low complexity" evidence="4">
    <location>
        <begin position="95"/>
        <end position="116"/>
    </location>
</feature>
<dbReference type="Pfam" id="PF23552">
    <property type="entry name" value="ParB_C"/>
    <property type="match status" value="1"/>
</dbReference>
<keyword evidence="3" id="KW-0238">DNA-binding</keyword>
<evidence type="ECO:0000313" key="6">
    <source>
        <dbReference type="EMBL" id="MFD1718518.1"/>
    </source>
</evidence>
<keyword evidence="7" id="KW-1185">Reference proteome</keyword>
<dbReference type="SMART" id="SM00470">
    <property type="entry name" value="ParB"/>
    <property type="match status" value="1"/>
</dbReference>
<evidence type="ECO:0000313" key="7">
    <source>
        <dbReference type="Proteomes" id="UP001597277"/>
    </source>
</evidence>
<dbReference type="Gene3D" id="1.10.10.2830">
    <property type="match status" value="1"/>
</dbReference>
<dbReference type="Pfam" id="PF02195">
    <property type="entry name" value="ParB_N"/>
    <property type="match status" value="1"/>
</dbReference>
<name>A0ABW4L4L6_9MICO</name>
<evidence type="ECO:0000256" key="2">
    <source>
        <dbReference type="ARBA" id="ARBA00022829"/>
    </source>
</evidence>
<organism evidence="6 7">
    <name type="scientific">Georgenia deserti</name>
    <dbReference type="NCBI Taxonomy" id="2093781"/>
    <lineage>
        <taxon>Bacteria</taxon>
        <taxon>Bacillati</taxon>
        <taxon>Actinomycetota</taxon>
        <taxon>Actinomycetes</taxon>
        <taxon>Micrococcales</taxon>
        <taxon>Bogoriellaceae</taxon>
        <taxon>Georgenia</taxon>
    </lineage>
</organism>
<comment type="similarity">
    <text evidence="1">Belongs to the ParB family.</text>
</comment>
<reference evidence="7" key="1">
    <citation type="journal article" date="2019" name="Int. J. Syst. Evol. Microbiol.">
        <title>The Global Catalogue of Microorganisms (GCM) 10K type strain sequencing project: providing services to taxonomists for standard genome sequencing and annotation.</title>
        <authorList>
            <consortium name="The Broad Institute Genomics Platform"/>
            <consortium name="The Broad Institute Genome Sequencing Center for Infectious Disease"/>
            <person name="Wu L."/>
            <person name="Ma J."/>
        </authorList>
    </citation>
    <scope>NUCLEOTIDE SEQUENCE [LARGE SCALE GENOMIC DNA]</scope>
    <source>
        <strain evidence="7">JCM 17130</strain>
    </source>
</reference>
<dbReference type="Pfam" id="PF17762">
    <property type="entry name" value="HTH_ParB"/>
    <property type="match status" value="1"/>
</dbReference>
<dbReference type="SUPFAM" id="SSF110849">
    <property type="entry name" value="ParB/Sulfiredoxin"/>
    <property type="match status" value="1"/>
</dbReference>
<accession>A0ABW4L4L6</accession>
<feature type="region of interest" description="Disordered" evidence="4">
    <location>
        <begin position="1"/>
        <end position="187"/>
    </location>
</feature>
<dbReference type="PANTHER" id="PTHR33375:SF1">
    <property type="entry name" value="CHROMOSOME-PARTITIONING PROTEIN PARB-RELATED"/>
    <property type="match status" value="1"/>
</dbReference>
<dbReference type="InterPro" id="IPR036086">
    <property type="entry name" value="ParB/Sulfiredoxin_sf"/>
</dbReference>
<dbReference type="Proteomes" id="UP001597277">
    <property type="component" value="Unassembled WGS sequence"/>
</dbReference>
<evidence type="ECO:0000259" key="5">
    <source>
        <dbReference type="SMART" id="SM00470"/>
    </source>
</evidence>
<sequence>MSEKRRGLGRGIGALIPSAPPEGEATDSGQQAGTAATATIARPVDVFFSGSGSAESADDPAANESPEQTSSGRSENRSARSLMEPGQKRSKSKAGSKASGTRSNRGRASAANTAAADADDDADGSTEQVGTPTEKAAAPSRKKATTGRRTAASSSSGHDSSGRDATDDTSATGDGAAAGSAEPELVPVPGATFAELPVEAIMPNPRQPREVFDEEELEELAASIREVGVLQPVVVRPMAEPTEDGVAYELIMGERRWRAARAADSSTIPAVIRETSDADLLRDALLENLHRSNLNPLEEAAAYNQLLEDFGCTHDELATRIARSRPQISNTLRLMKLPPLVQRRVAAGVLSAGHARALLGLSDAAAMERLAQRIVAEGLSVRATEEIVALGDEPVAPEMRRRPRTNAHTEQLDRLATRLSDRLDTRVKVNLGQRKGKIAIEFASVEDLNRILDSLAPDVEHVEPNTD</sequence>
<dbReference type="RefSeq" id="WP_388006974.1">
    <property type="nucleotide sequence ID" value="NZ_JBHUEE010000006.1"/>
</dbReference>
<comment type="caution">
    <text evidence="6">The sequence shown here is derived from an EMBL/GenBank/DDBJ whole genome shotgun (WGS) entry which is preliminary data.</text>
</comment>
<dbReference type="InterPro" id="IPR057240">
    <property type="entry name" value="ParB_dimer_C"/>
</dbReference>
<keyword evidence="2" id="KW-0159">Chromosome partition</keyword>
<dbReference type="Gene3D" id="3.90.1530.30">
    <property type="match status" value="1"/>
</dbReference>
<evidence type="ECO:0000256" key="1">
    <source>
        <dbReference type="ARBA" id="ARBA00006295"/>
    </source>
</evidence>
<evidence type="ECO:0000256" key="3">
    <source>
        <dbReference type="ARBA" id="ARBA00023125"/>
    </source>
</evidence>
<dbReference type="NCBIfam" id="TIGR00180">
    <property type="entry name" value="parB_part"/>
    <property type="match status" value="1"/>
</dbReference>
<feature type="compositionally biased region" description="Low complexity" evidence="4">
    <location>
        <begin position="168"/>
        <end position="181"/>
    </location>
</feature>
<protein>
    <submittedName>
        <fullName evidence="6">ParB/RepB/Spo0J family partition protein</fullName>
    </submittedName>
</protein>
<dbReference type="PANTHER" id="PTHR33375">
    <property type="entry name" value="CHROMOSOME-PARTITIONING PROTEIN PARB-RELATED"/>
    <property type="match status" value="1"/>
</dbReference>
<dbReference type="InterPro" id="IPR004437">
    <property type="entry name" value="ParB/RepB/Spo0J"/>
</dbReference>
<gene>
    <name evidence="6" type="ORF">ACFSE6_11780</name>
</gene>